<reference evidence="5 6" key="1">
    <citation type="submission" date="2019-01" db="EMBL/GenBank/DDBJ databases">
        <title>Oerskovia turbata Genome sequencing and assembly.</title>
        <authorList>
            <person name="Dou T."/>
        </authorList>
    </citation>
    <scope>NUCLEOTIDE SEQUENCE [LARGE SCALE GENOMIC DNA]</scope>
    <source>
        <strain evidence="4 5">JCM12123</strain>
        <strain evidence="3 6">JCM3160</strain>
    </source>
</reference>
<keyword evidence="4" id="KW-0067">ATP-binding</keyword>
<organism evidence="4 5">
    <name type="scientific">Oerskovia turbata</name>
    <dbReference type="NCBI Taxonomy" id="1713"/>
    <lineage>
        <taxon>Bacteria</taxon>
        <taxon>Bacillati</taxon>
        <taxon>Actinomycetota</taxon>
        <taxon>Actinomycetes</taxon>
        <taxon>Micrococcales</taxon>
        <taxon>Cellulomonadaceae</taxon>
        <taxon>Oerskovia</taxon>
    </lineage>
</organism>
<dbReference type="Proteomes" id="UP000289805">
    <property type="component" value="Unassembled WGS sequence"/>
</dbReference>
<dbReference type="InterPro" id="IPR003959">
    <property type="entry name" value="ATPase_AAA_core"/>
</dbReference>
<dbReference type="InterPro" id="IPR014555">
    <property type="entry name" value="RecF-like"/>
</dbReference>
<evidence type="ECO:0000256" key="1">
    <source>
        <dbReference type="ARBA" id="ARBA00023236"/>
    </source>
</evidence>
<dbReference type="Gene3D" id="3.40.50.300">
    <property type="entry name" value="P-loop containing nucleotide triphosphate hydrolases"/>
    <property type="match status" value="2"/>
</dbReference>
<sequence>MIETLAIEGYRSLRHLVLPLGRLTVVTGANGVGKSSLYRSLRLLAECALGGAVGALAREGGLPSTLWAGPEVVGRAVREGVHPVQGTVRGGPVALRLGFASGPDPLPDGAAPAGGSLTGAYGYAIDLGLPQDGGASFGLDPEIKTEAVWSGPVLRPATLVADRHGPSVRLRDEDGVWQASGRRLRSFDSMLSEVVDPVGAPELVLVRERLRSWRFYDQFRTDALAPARASHVGTRTPVLAHDGADLAAALETIRELGLADDLDAAVEDAFGGSSVRVRVADDGRFSLELRQHGLLRPLGSAELSDGTLRYLLWVAALLTPRPPELLVLNEPETSLHPELLPALGALVAGAARRTQVVVVTHSQALVRAMEDAAGGARAASRALVHVELVKELGQTTVAGREGPLDQPQWHWPKR</sequence>
<keyword evidence="4" id="KW-0547">Nucleotide-binding</keyword>
<evidence type="ECO:0000313" key="3">
    <source>
        <dbReference type="EMBL" id="RXR26777.1"/>
    </source>
</evidence>
<dbReference type="GO" id="GO:0016887">
    <property type="term" value="F:ATP hydrolysis activity"/>
    <property type="evidence" value="ECO:0007669"/>
    <property type="project" value="InterPro"/>
</dbReference>
<dbReference type="Proteomes" id="UP000290517">
    <property type="component" value="Unassembled WGS sequence"/>
</dbReference>
<evidence type="ECO:0000259" key="2">
    <source>
        <dbReference type="Pfam" id="PF13304"/>
    </source>
</evidence>
<dbReference type="InterPro" id="IPR027417">
    <property type="entry name" value="P-loop_NTPase"/>
</dbReference>
<dbReference type="GO" id="GO:0006302">
    <property type="term" value="P:double-strand break repair"/>
    <property type="evidence" value="ECO:0007669"/>
    <property type="project" value="TreeGrafter"/>
</dbReference>
<keyword evidence="1" id="KW-0742">SOS response</keyword>
<evidence type="ECO:0000313" key="5">
    <source>
        <dbReference type="Proteomes" id="UP000289805"/>
    </source>
</evidence>
<feature type="domain" description="ATPase AAA-type core" evidence="2">
    <location>
        <begin position="213"/>
        <end position="366"/>
    </location>
</feature>
<dbReference type="GO" id="GO:0005524">
    <property type="term" value="F:ATP binding"/>
    <property type="evidence" value="ECO:0007669"/>
    <property type="project" value="UniProtKB-KW"/>
</dbReference>
<keyword evidence="6" id="KW-1185">Reference proteome</keyword>
<evidence type="ECO:0000313" key="6">
    <source>
        <dbReference type="Proteomes" id="UP000290517"/>
    </source>
</evidence>
<dbReference type="PANTHER" id="PTHR32182:SF25">
    <property type="entry name" value="SLR1056 PROTEIN"/>
    <property type="match status" value="1"/>
</dbReference>
<name>A0A4Q1KXR4_9CELL</name>
<proteinExistence type="predicted"/>
<dbReference type="STRING" id="1713.GCA_000718325_00539"/>
<dbReference type="OrthoDB" id="104167at2"/>
<accession>A0A4Q1KXR4</accession>
<comment type="caution">
    <text evidence="4">The sequence shown here is derived from an EMBL/GenBank/DDBJ whole genome shotgun (WGS) entry which is preliminary data.</text>
</comment>
<dbReference type="GO" id="GO:0009432">
    <property type="term" value="P:SOS response"/>
    <property type="evidence" value="ECO:0007669"/>
    <property type="project" value="UniProtKB-KW"/>
</dbReference>
<dbReference type="PANTHER" id="PTHR32182">
    <property type="entry name" value="DNA REPLICATION AND REPAIR PROTEIN RECF"/>
    <property type="match status" value="1"/>
</dbReference>
<dbReference type="AlphaFoldDB" id="A0A4Q1KXR4"/>
<gene>
    <name evidence="3" type="ORF">EQW73_04585</name>
    <name evidence="4" type="ORF">EQW78_08080</name>
</gene>
<dbReference type="PIRSF" id="PIRSF029347">
    <property type="entry name" value="RecF"/>
    <property type="match status" value="1"/>
</dbReference>
<protein>
    <submittedName>
        <fullName evidence="4">ATP-binding protein</fullName>
    </submittedName>
</protein>
<dbReference type="SUPFAM" id="SSF52540">
    <property type="entry name" value="P-loop containing nucleoside triphosphate hydrolases"/>
    <property type="match status" value="1"/>
</dbReference>
<dbReference type="RefSeq" id="WP_030150101.1">
    <property type="nucleotide sequence ID" value="NZ_JOFV01000002.1"/>
</dbReference>
<dbReference type="EMBL" id="SDJQ01000010">
    <property type="protein sequence ID" value="RXR34510.1"/>
    <property type="molecule type" value="Genomic_DNA"/>
</dbReference>
<dbReference type="EMBL" id="SDJR01000003">
    <property type="protein sequence ID" value="RXR26777.1"/>
    <property type="molecule type" value="Genomic_DNA"/>
</dbReference>
<evidence type="ECO:0000313" key="4">
    <source>
        <dbReference type="EMBL" id="RXR34510.1"/>
    </source>
</evidence>
<keyword evidence="1" id="KW-0227">DNA damage</keyword>
<dbReference type="Pfam" id="PF13304">
    <property type="entry name" value="AAA_21"/>
    <property type="match status" value="1"/>
</dbReference>
<dbReference type="FunFam" id="3.40.50.300:FF:002708">
    <property type="entry name" value="FeS assembly ATPase SufC"/>
    <property type="match status" value="1"/>
</dbReference>
<dbReference type="GO" id="GO:0000731">
    <property type="term" value="P:DNA synthesis involved in DNA repair"/>
    <property type="evidence" value="ECO:0007669"/>
    <property type="project" value="TreeGrafter"/>
</dbReference>